<evidence type="ECO:0000256" key="1">
    <source>
        <dbReference type="SAM" id="MobiDB-lite"/>
    </source>
</evidence>
<dbReference type="Proteomes" id="UP000069443">
    <property type="component" value="Unassembled WGS sequence"/>
</dbReference>
<keyword evidence="3" id="KW-1185">Reference proteome</keyword>
<comment type="caution">
    <text evidence="2">The sequence shown here is derived from an EMBL/GenBank/DDBJ whole genome shotgun (WGS) entry which is preliminary data.</text>
</comment>
<proteinExistence type="predicted"/>
<gene>
    <name evidence="2" type="ORF">RMCC_6793</name>
</gene>
<reference evidence="3" key="2">
    <citation type="submission" date="2016-02" db="EMBL/GenBank/DDBJ databases">
        <title>Draft genome sequence of five rapidly growing Mycobacterium species.</title>
        <authorList>
            <person name="Katahira K."/>
            <person name="Gotou Y."/>
            <person name="Iida K."/>
            <person name="Ogura Y."/>
            <person name="Hayashi T."/>
        </authorList>
    </citation>
    <scope>NUCLEOTIDE SEQUENCE [LARGE SCALE GENOMIC DNA]</scope>
    <source>
        <strain evidence="3">JCM15298</strain>
    </source>
</reference>
<accession>A0A117ICP4</accession>
<dbReference type="STRING" id="228230.RMCC_6793"/>
<protein>
    <submittedName>
        <fullName evidence="2">Dehydrogenase</fullName>
    </submittedName>
</protein>
<evidence type="ECO:0000313" key="2">
    <source>
        <dbReference type="EMBL" id="GAS99828.1"/>
    </source>
</evidence>
<name>A0A117ICP4_MYCCR</name>
<organism evidence="2 3">
    <name type="scientific">Mycolicibacterium canariasense</name>
    <name type="common">Mycobacterium canariasense</name>
    <dbReference type="NCBI Taxonomy" id="228230"/>
    <lineage>
        <taxon>Bacteria</taxon>
        <taxon>Bacillati</taxon>
        <taxon>Actinomycetota</taxon>
        <taxon>Actinomycetes</taxon>
        <taxon>Mycobacteriales</taxon>
        <taxon>Mycobacteriaceae</taxon>
        <taxon>Mycolicibacterium</taxon>
    </lineage>
</organism>
<dbReference type="EMBL" id="BCSY01000137">
    <property type="protein sequence ID" value="GAS99828.1"/>
    <property type="molecule type" value="Genomic_DNA"/>
</dbReference>
<dbReference type="AlphaFoldDB" id="A0A117ICP4"/>
<sequence>MRDAGSPVVSQLTHPGRVDSNLPQVTGGPVQGCDYPSAARIVQFAGHETGTELSVTETAR</sequence>
<reference evidence="3" key="1">
    <citation type="journal article" date="2016" name="Genome Announc.">
        <title>Draft Genome Sequences of Five Rapidly Growing Mycobacterium Species, M. thermoresistibile, M. fortuitum subsp. acetamidolyticum, M. canariasense, M. brisbanense, and M. novocastrense.</title>
        <authorList>
            <person name="Katahira K."/>
            <person name="Ogura Y."/>
            <person name="Gotoh Y."/>
            <person name="Hayashi T."/>
        </authorList>
    </citation>
    <scope>NUCLEOTIDE SEQUENCE [LARGE SCALE GENOMIC DNA]</scope>
    <source>
        <strain evidence="3">JCM15298</strain>
    </source>
</reference>
<evidence type="ECO:0000313" key="3">
    <source>
        <dbReference type="Proteomes" id="UP000069443"/>
    </source>
</evidence>
<feature type="region of interest" description="Disordered" evidence="1">
    <location>
        <begin position="1"/>
        <end position="29"/>
    </location>
</feature>